<dbReference type="AlphaFoldDB" id="A0AAV1JN82"/>
<dbReference type="InterPro" id="IPR039353">
    <property type="entry name" value="TF_Adf1"/>
</dbReference>
<organism evidence="4 5">
    <name type="scientific">Leptosia nina</name>
    <dbReference type="NCBI Taxonomy" id="320188"/>
    <lineage>
        <taxon>Eukaryota</taxon>
        <taxon>Metazoa</taxon>
        <taxon>Ecdysozoa</taxon>
        <taxon>Arthropoda</taxon>
        <taxon>Hexapoda</taxon>
        <taxon>Insecta</taxon>
        <taxon>Pterygota</taxon>
        <taxon>Neoptera</taxon>
        <taxon>Endopterygota</taxon>
        <taxon>Lepidoptera</taxon>
        <taxon>Glossata</taxon>
        <taxon>Ditrysia</taxon>
        <taxon>Papilionoidea</taxon>
        <taxon>Pieridae</taxon>
        <taxon>Pierinae</taxon>
        <taxon>Leptosia</taxon>
    </lineage>
</organism>
<dbReference type="PROSITE" id="PS51031">
    <property type="entry name" value="BESS"/>
    <property type="match status" value="1"/>
</dbReference>
<dbReference type="EMBL" id="CAVLEF010000040">
    <property type="protein sequence ID" value="CAK1549651.1"/>
    <property type="molecule type" value="Genomic_DNA"/>
</dbReference>
<feature type="domain" description="MADF" evidence="2">
    <location>
        <begin position="10"/>
        <end position="104"/>
    </location>
</feature>
<evidence type="ECO:0000259" key="2">
    <source>
        <dbReference type="PROSITE" id="PS51029"/>
    </source>
</evidence>
<protein>
    <submittedName>
        <fullName evidence="4">Uncharacterized protein</fullName>
    </submittedName>
</protein>
<evidence type="ECO:0000313" key="5">
    <source>
        <dbReference type="Proteomes" id="UP001497472"/>
    </source>
</evidence>
<reference evidence="4 5" key="1">
    <citation type="submission" date="2023-11" db="EMBL/GenBank/DDBJ databases">
        <authorList>
            <person name="Okamura Y."/>
        </authorList>
    </citation>
    <scope>NUCLEOTIDE SEQUENCE [LARGE SCALE GENOMIC DNA]</scope>
</reference>
<name>A0AAV1JN82_9NEOP</name>
<dbReference type="Pfam" id="PF02944">
    <property type="entry name" value="BESS"/>
    <property type="match status" value="1"/>
</dbReference>
<dbReference type="PROSITE" id="PS51029">
    <property type="entry name" value="MADF"/>
    <property type="match status" value="1"/>
</dbReference>
<keyword evidence="1" id="KW-0539">Nucleus</keyword>
<dbReference type="PANTHER" id="PTHR12243:SF67">
    <property type="entry name" value="COREPRESSOR OF PANGOLIN, ISOFORM A-RELATED"/>
    <property type="match status" value="1"/>
</dbReference>
<gene>
    <name evidence="4" type="ORF">LNINA_LOCUS8933</name>
</gene>
<dbReference type="InterPro" id="IPR006578">
    <property type="entry name" value="MADF-dom"/>
</dbReference>
<dbReference type="Proteomes" id="UP001497472">
    <property type="component" value="Unassembled WGS sequence"/>
</dbReference>
<feature type="domain" description="BESS" evidence="3">
    <location>
        <begin position="181"/>
        <end position="220"/>
    </location>
</feature>
<dbReference type="Pfam" id="PF10545">
    <property type="entry name" value="MADF_DNA_bdg"/>
    <property type="match status" value="1"/>
</dbReference>
<evidence type="ECO:0000313" key="4">
    <source>
        <dbReference type="EMBL" id="CAK1549651.1"/>
    </source>
</evidence>
<comment type="subcellular location">
    <subcellularLocation>
        <location evidence="1">Nucleus</location>
    </subcellularLocation>
</comment>
<dbReference type="GO" id="GO:0005667">
    <property type="term" value="C:transcription regulator complex"/>
    <property type="evidence" value="ECO:0007669"/>
    <property type="project" value="TreeGrafter"/>
</dbReference>
<dbReference type="PANTHER" id="PTHR12243">
    <property type="entry name" value="MADF DOMAIN TRANSCRIPTION FACTOR"/>
    <property type="match status" value="1"/>
</dbReference>
<evidence type="ECO:0000256" key="1">
    <source>
        <dbReference type="PROSITE-ProRule" id="PRU00371"/>
    </source>
</evidence>
<evidence type="ECO:0000259" key="3">
    <source>
        <dbReference type="PROSITE" id="PS51031"/>
    </source>
</evidence>
<keyword evidence="5" id="KW-1185">Reference proteome</keyword>
<dbReference type="GO" id="GO:0006357">
    <property type="term" value="P:regulation of transcription by RNA polymerase II"/>
    <property type="evidence" value="ECO:0007669"/>
    <property type="project" value="TreeGrafter"/>
</dbReference>
<dbReference type="InterPro" id="IPR004210">
    <property type="entry name" value="BESS_motif"/>
</dbReference>
<dbReference type="SMART" id="SM00595">
    <property type="entry name" value="MADF"/>
    <property type="match status" value="1"/>
</dbReference>
<accession>A0AAV1JN82</accession>
<dbReference type="GO" id="GO:0003677">
    <property type="term" value="F:DNA binding"/>
    <property type="evidence" value="ECO:0007669"/>
    <property type="project" value="InterPro"/>
</dbReference>
<dbReference type="GO" id="GO:0005634">
    <property type="term" value="C:nucleus"/>
    <property type="evidence" value="ECO:0007669"/>
    <property type="project" value="UniProtKB-SubCell"/>
</dbReference>
<proteinExistence type="predicted"/>
<comment type="caution">
    <text evidence="4">The sequence shown here is derived from an EMBL/GenBank/DDBJ whole genome shotgun (WGS) entry which is preliminary data.</text>
</comment>
<sequence length="220" mass="25935">MLQYEYEPEMLIEAVKKRPGLWDYDNPDYRLKALRHKLWVQVVKEVAGTDADISKSDMRELELQLQKKWKSIRDNFQKYVANPSRTRKPYVYCRHLEFLLKRRKTKKDGENEQPEIPPRAWKTVRKIKLTRVSSDEEQDFYYDDLPQEPSEVEITPTKPTDTEFVFASVDGNNKPASEGNDDSDKMFLLSLLPHLKAIPEENRLGVKMELMQVLRNSTNT</sequence>